<proteinExistence type="predicted"/>
<feature type="signal peptide" evidence="2">
    <location>
        <begin position="1"/>
        <end position="19"/>
    </location>
</feature>
<name>A0A6G7YC71_9ACTN</name>
<keyword evidence="4" id="KW-1185">Reference proteome</keyword>
<dbReference type="PANTHER" id="PTHR43649">
    <property type="entry name" value="ARABINOSE-BINDING PROTEIN-RELATED"/>
    <property type="match status" value="1"/>
</dbReference>
<reference evidence="3 4" key="1">
    <citation type="submission" date="2020-03" db="EMBL/GenBank/DDBJ databases">
        <title>Nocardioides sp. nov., isolated from fish.</title>
        <authorList>
            <person name="Hyun D.-W."/>
            <person name="Bae J.-W."/>
        </authorList>
    </citation>
    <scope>NUCLEOTIDE SEQUENCE [LARGE SCALE GENOMIC DNA]</scope>
    <source>
        <strain evidence="3 4">HDW12A</strain>
    </source>
</reference>
<dbReference type="PANTHER" id="PTHR43649:SF12">
    <property type="entry name" value="DIACETYLCHITOBIOSE BINDING PROTEIN DASA"/>
    <property type="match status" value="1"/>
</dbReference>
<feature type="region of interest" description="Disordered" evidence="1">
    <location>
        <begin position="22"/>
        <end position="44"/>
    </location>
</feature>
<organism evidence="3 4">
    <name type="scientific">Nocardioides piscis</name>
    <dbReference type="NCBI Taxonomy" id="2714938"/>
    <lineage>
        <taxon>Bacteria</taxon>
        <taxon>Bacillati</taxon>
        <taxon>Actinomycetota</taxon>
        <taxon>Actinomycetes</taxon>
        <taxon>Propionibacteriales</taxon>
        <taxon>Nocardioidaceae</taxon>
        <taxon>Nocardioides</taxon>
    </lineage>
</organism>
<protein>
    <submittedName>
        <fullName evidence="3">Extracellular solute-binding protein</fullName>
    </submittedName>
</protein>
<dbReference type="Pfam" id="PF13416">
    <property type="entry name" value="SBP_bac_8"/>
    <property type="match status" value="1"/>
</dbReference>
<evidence type="ECO:0000313" key="3">
    <source>
        <dbReference type="EMBL" id="QIK74319.1"/>
    </source>
</evidence>
<dbReference type="PROSITE" id="PS51257">
    <property type="entry name" value="PROKAR_LIPOPROTEIN"/>
    <property type="match status" value="1"/>
</dbReference>
<feature type="chain" id="PRO_5026141153" evidence="2">
    <location>
        <begin position="20"/>
        <end position="453"/>
    </location>
</feature>
<dbReference type="InterPro" id="IPR006059">
    <property type="entry name" value="SBP"/>
</dbReference>
<evidence type="ECO:0000313" key="4">
    <source>
        <dbReference type="Proteomes" id="UP000502035"/>
    </source>
</evidence>
<dbReference type="Gene3D" id="3.40.190.10">
    <property type="entry name" value="Periplasmic binding protein-like II"/>
    <property type="match status" value="1"/>
</dbReference>
<gene>
    <name evidence="3" type="ORF">G7071_01545</name>
</gene>
<evidence type="ECO:0000256" key="2">
    <source>
        <dbReference type="SAM" id="SignalP"/>
    </source>
</evidence>
<keyword evidence="2" id="KW-0732">Signal</keyword>
<sequence>MSRRATTMALVLVSGMALAACSDTEPAPPKPSPSPTSAAPDKPRQLSFGVFGQPAEIAAFQEVVDSFNASSQTRQVKLVSWSDHREAADAIVDGKAPDVFMASRSDLSQVAQSETTRPVSLLLDERGVDFGDRFSRDALEAFSYDDDLQCMPYSASPMVMYFNDELVDFDKMERRELEVPAVNDEGVRSDRWSLAEFAAAAQFAVRRGRVDGVWIEPTLQGLAPFIYSGGGQVFDDEDDPKSLTFSEDDTRSALDETLAILRDPILTPSSGELRRSSALARFKRGKLAMIAGFRDLVPELRDAEGLSFDTISMPVIDNAATVGDIDGLCISAETEHVNDAADFLAYAVSDAAMETVTRTGYIMPANTEVAGSEAFLAPTLEPAHSTVFNSAVRGMVVPPLLDEAPELTEEVEPLLKDLVVGPGILDLEAATEEIDEVSRTILDPESVSETPAE</sequence>
<evidence type="ECO:0000256" key="1">
    <source>
        <dbReference type="SAM" id="MobiDB-lite"/>
    </source>
</evidence>
<accession>A0A6G7YC71</accession>
<dbReference type="SUPFAM" id="SSF53850">
    <property type="entry name" value="Periplasmic binding protein-like II"/>
    <property type="match status" value="1"/>
</dbReference>
<dbReference type="Proteomes" id="UP000502035">
    <property type="component" value="Chromosome"/>
</dbReference>
<dbReference type="RefSeq" id="WP_166314041.1">
    <property type="nucleotide sequence ID" value="NZ_CP049866.1"/>
</dbReference>
<dbReference type="EMBL" id="CP049866">
    <property type="protein sequence ID" value="QIK74319.1"/>
    <property type="molecule type" value="Genomic_DNA"/>
</dbReference>
<dbReference type="InterPro" id="IPR050490">
    <property type="entry name" value="Bact_solute-bd_prot1"/>
</dbReference>
<dbReference type="KEGG" id="npi:G7071_01545"/>
<dbReference type="AlphaFoldDB" id="A0A6G7YC71"/>